<dbReference type="Proteomes" id="UP000315252">
    <property type="component" value="Unassembled WGS sequence"/>
</dbReference>
<name>A0A545U1C2_9PROT</name>
<dbReference type="PANTHER" id="PTHR30563:SF0">
    <property type="entry name" value="DNA RECOMBINATION PROTEIN RMUC"/>
    <property type="match status" value="1"/>
</dbReference>
<evidence type="ECO:0000256" key="1">
    <source>
        <dbReference type="ARBA" id="ARBA00003416"/>
    </source>
</evidence>
<evidence type="ECO:0000256" key="2">
    <source>
        <dbReference type="ARBA" id="ARBA00009840"/>
    </source>
</evidence>
<dbReference type="OrthoDB" id="370725at2"/>
<evidence type="ECO:0000256" key="5">
    <source>
        <dbReference type="ARBA" id="ARBA00023172"/>
    </source>
</evidence>
<keyword evidence="4" id="KW-0175">Coiled coil</keyword>
<feature type="compositionally biased region" description="Acidic residues" evidence="6">
    <location>
        <begin position="354"/>
        <end position="363"/>
    </location>
</feature>
<dbReference type="GO" id="GO:0006310">
    <property type="term" value="P:DNA recombination"/>
    <property type="evidence" value="ECO:0007669"/>
    <property type="project" value="UniProtKB-KW"/>
</dbReference>
<comment type="function">
    <text evidence="1">Involved in DNA recombination.</text>
</comment>
<evidence type="ECO:0000313" key="7">
    <source>
        <dbReference type="EMBL" id="TQV83265.1"/>
    </source>
</evidence>
<evidence type="ECO:0000256" key="6">
    <source>
        <dbReference type="SAM" id="MobiDB-lite"/>
    </source>
</evidence>
<comment type="caution">
    <text evidence="7">The sequence shown here is derived from an EMBL/GenBank/DDBJ whole genome shotgun (WGS) entry which is preliminary data.</text>
</comment>
<gene>
    <name evidence="7" type="primary">rmuC</name>
    <name evidence="7" type="ORF">FKG95_01300</name>
</gene>
<dbReference type="AlphaFoldDB" id="A0A545U1C2"/>
<protein>
    <recommendedName>
        <fullName evidence="3">DNA recombination protein RmuC homolog</fullName>
    </recommendedName>
</protein>
<evidence type="ECO:0000256" key="3">
    <source>
        <dbReference type="ARBA" id="ARBA00021840"/>
    </source>
</evidence>
<accession>A0A545U1C2</accession>
<dbReference type="InterPro" id="IPR003798">
    <property type="entry name" value="DNA_recombination_RmuC"/>
</dbReference>
<reference evidence="7 8" key="1">
    <citation type="submission" date="2019-06" db="EMBL/GenBank/DDBJ databases">
        <title>Whole genome sequence for Rhodospirillaceae sp. R148.</title>
        <authorList>
            <person name="Wang G."/>
        </authorList>
    </citation>
    <scope>NUCLEOTIDE SEQUENCE [LARGE SCALE GENOMIC DNA]</scope>
    <source>
        <strain evidence="7 8">R148</strain>
    </source>
</reference>
<keyword evidence="8" id="KW-1185">Reference proteome</keyword>
<evidence type="ECO:0000313" key="8">
    <source>
        <dbReference type="Proteomes" id="UP000315252"/>
    </source>
</evidence>
<dbReference type="Pfam" id="PF02646">
    <property type="entry name" value="RmuC"/>
    <property type="match status" value="1"/>
</dbReference>
<dbReference type="PANTHER" id="PTHR30563">
    <property type="entry name" value="DNA RECOMBINATION PROTEIN RMUC"/>
    <property type="match status" value="1"/>
</dbReference>
<keyword evidence="5" id="KW-0233">DNA recombination</keyword>
<proteinExistence type="inferred from homology"/>
<dbReference type="EMBL" id="VHSH01000001">
    <property type="protein sequence ID" value="TQV83265.1"/>
    <property type="molecule type" value="Genomic_DNA"/>
</dbReference>
<feature type="region of interest" description="Disordered" evidence="6">
    <location>
        <begin position="354"/>
        <end position="376"/>
    </location>
</feature>
<comment type="similarity">
    <text evidence="2">Belongs to the RmuC family.</text>
</comment>
<organism evidence="7 8">
    <name type="scientific">Denitrobaculum tricleocarpae</name>
    <dbReference type="NCBI Taxonomy" id="2591009"/>
    <lineage>
        <taxon>Bacteria</taxon>
        <taxon>Pseudomonadati</taxon>
        <taxon>Pseudomonadota</taxon>
        <taxon>Alphaproteobacteria</taxon>
        <taxon>Rhodospirillales</taxon>
        <taxon>Rhodospirillaceae</taxon>
        <taxon>Denitrobaculum</taxon>
    </lineage>
</organism>
<evidence type="ECO:0000256" key="4">
    <source>
        <dbReference type="ARBA" id="ARBA00023054"/>
    </source>
</evidence>
<sequence length="376" mass="41634">MDMDLTLVALVIAALAVAALCFCVFAMISMRKAAEKDGRDGVEFTGRISQLTETLAATQAQTADRFQAQERAIGKLLEERLGDLTKRVGDRLQDHATRNQTALGALGERLAVIDQAQKNITELSSQVVGLQDILANKQARGAFGEVQLSDIVTSILPPSAYSFQATIGENRRVDCLLHLPNPPGSIAIDSKFPLESYQALQEAKDDAASLQARRTFVADVRKHVKDIAERYIVAGETAESALMFLPSEAVYAELHANFRNVVEDSYRARVWIVSPTTLMATLNTVRAVLKDVRMREQAGVIQSEVQKMMLDVGRLDDRVDKLQRHFQQADRDIRDIRTSADKITKRGERIEELQLEDAEDDAAELPPPAQPRLVVD</sequence>